<evidence type="ECO:0000259" key="9">
    <source>
        <dbReference type="Pfam" id="PF08328"/>
    </source>
</evidence>
<comment type="function">
    <text evidence="6">Catalyzes two reactions in de novo purine nucleotide biosynthesis. Catalyzes the breakdown of 5-aminoimidazole- (N-succinylocarboxamide) ribotide (SAICAR or 2-[5-amino-1-(5-phospho-beta-D-ribosyl)imidazole-4-carboxamido]succinate) to 5-aminoimidazole-4-carboxamide ribotide (AICAR or 5-amino-1-(5-phospho-beta-D-ribosyl)imidazole-4-carboxamide) and fumarate, and of adenylosuccinate (ADS or N(6)-(1,2-dicarboxyethyl)-AMP) to adenosine monophosphate (AMP) and fumarate.</text>
</comment>
<dbReference type="Gene3D" id="1.20.200.10">
    <property type="entry name" value="Fumarase/aspartase (Central domain)"/>
    <property type="match status" value="1"/>
</dbReference>
<evidence type="ECO:0000313" key="10">
    <source>
        <dbReference type="EMBL" id="MAG17865.1"/>
    </source>
</evidence>
<comment type="catalytic activity">
    <reaction evidence="7">
        <text>N(6)-(1,2-dicarboxyethyl)-AMP = fumarate + AMP</text>
        <dbReference type="Rhea" id="RHEA:16853"/>
        <dbReference type="ChEBI" id="CHEBI:29806"/>
        <dbReference type="ChEBI" id="CHEBI:57567"/>
        <dbReference type="ChEBI" id="CHEBI:456215"/>
        <dbReference type="EC" id="4.3.2.2"/>
    </reaction>
    <physiologicalReaction direction="left-to-right" evidence="7">
        <dbReference type="Rhea" id="RHEA:16854"/>
    </physiologicalReaction>
</comment>
<dbReference type="Proteomes" id="UP000226712">
    <property type="component" value="Unassembled WGS sequence"/>
</dbReference>
<dbReference type="InterPro" id="IPR020557">
    <property type="entry name" value="Fumarate_lyase_CS"/>
</dbReference>
<dbReference type="Pfam" id="PF08328">
    <property type="entry name" value="ASL_C"/>
    <property type="match status" value="1"/>
</dbReference>
<keyword evidence="4 10" id="KW-0456">Lyase</keyword>
<evidence type="ECO:0000256" key="4">
    <source>
        <dbReference type="ARBA" id="ARBA00023239"/>
    </source>
</evidence>
<protein>
    <submittedName>
        <fullName evidence="10">Adenylosuccinate lyase</fullName>
    </submittedName>
</protein>
<dbReference type="GO" id="GO:0044208">
    <property type="term" value="P:'de novo' AMP biosynthetic process"/>
    <property type="evidence" value="ECO:0007669"/>
    <property type="project" value="TreeGrafter"/>
</dbReference>
<dbReference type="GO" id="GO:0070626">
    <property type="term" value="F:(S)-2-(5-amino-1-(5-phospho-D-ribosyl)imidazole-4-carboxamido) succinate lyase (fumarate-forming) activity"/>
    <property type="evidence" value="ECO:0007669"/>
    <property type="project" value="TreeGrafter"/>
</dbReference>
<name>A0A2D6LNV3_9ARCH</name>
<dbReference type="PROSITE" id="PS00163">
    <property type="entry name" value="FUMARATE_LYASES"/>
    <property type="match status" value="1"/>
</dbReference>
<sequence>MDKFDLFSPLDYRYISGPLKKRAELYFSENARVYYQARVEAALVKALSKQGVCSKKIAKEVERVAEKIKAEDVYKEEARIKHDVRALANVMRSKVSKEAKPYIHFSSTSYDIVDTSSAVRYKEAVNELVLPELKRLLKLWCKIALREKKTIQIGRTHGQHAEPITFGFTMAGFVNRLGKSIANMEYCSEQLEGKFSGAVGAFNASSLLVKNPTKLEKDIMLELNLKPAMHSTQIVPPESLLDLLHSTIEAFNVLANFSDDMRHLQRSEISEIAEGFGAKQVGSSTMPHKRNPINFENVKSLWKQFMPRIITFYSDSISEHQRDLTNSASARFIPELFLALLTSNERLHKVCSNLVVDRKSMKKNFDSAKEKVIAEPLYILLAKHEHPDAHELVRKLTLKGQASDISVWDLAKVNKDLAEYINKFSKKELSFLETPEEYVGLSVKKTEEVCSYWKKRFK</sequence>
<evidence type="ECO:0000259" key="8">
    <source>
        <dbReference type="Pfam" id="PF00206"/>
    </source>
</evidence>
<evidence type="ECO:0000256" key="3">
    <source>
        <dbReference type="ARBA" id="ARBA00022755"/>
    </source>
</evidence>
<dbReference type="Pfam" id="PF00206">
    <property type="entry name" value="Lyase_1"/>
    <property type="match status" value="1"/>
</dbReference>
<dbReference type="CDD" id="cd01595">
    <property type="entry name" value="Adenylsuccinate_lyase_like"/>
    <property type="match status" value="1"/>
</dbReference>
<dbReference type="EMBL" id="NZBD01000001">
    <property type="protein sequence ID" value="MAG17865.1"/>
    <property type="molecule type" value="Genomic_DNA"/>
</dbReference>
<dbReference type="InterPro" id="IPR024083">
    <property type="entry name" value="Fumarase/histidase_N"/>
</dbReference>
<evidence type="ECO:0000256" key="2">
    <source>
        <dbReference type="ARBA" id="ARBA00004734"/>
    </source>
</evidence>
<comment type="pathway">
    <text evidence="1">Purine metabolism; IMP biosynthesis via de novo pathway; 5-amino-1-(5-phospho-D-ribosyl)imidazole-4-carboxamide from 5-amino-1-(5-phospho-D-ribosyl)imidazole-4-carboxylate: step 2/2.</text>
</comment>
<dbReference type="Gene3D" id="1.10.275.10">
    <property type="entry name" value="Fumarase/aspartase (N-terminal domain)"/>
    <property type="match status" value="1"/>
</dbReference>
<feature type="domain" description="Fumarate lyase N-terminal" evidence="8">
    <location>
        <begin position="26"/>
        <end position="301"/>
    </location>
</feature>
<dbReference type="InterPro" id="IPR008948">
    <property type="entry name" value="L-Aspartase-like"/>
</dbReference>
<evidence type="ECO:0000256" key="5">
    <source>
        <dbReference type="ARBA" id="ARBA00024477"/>
    </source>
</evidence>
<dbReference type="GO" id="GO:0004018">
    <property type="term" value="F:N6-(1,2-dicarboxyethyl)AMP AMP-lyase (fumarate-forming) activity"/>
    <property type="evidence" value="ECO:0007669"/>
    <property type="project" value="InterPro"/>
</dbReference>
<dbReference type="PANTHER" id="PTHR43172:SF1">
    <property type="entry name" value="ADENYLOSUCCINATE LYASE"/>
    <property type="match status" value="1"/>
</dbReference>
<evidence type="ECO:0000256" key="7">
    <source>
        <dbReference type="ARBA" id="ARBA00049115"/>
    </source>
</evidence>
<feature type="domain" description="Adenylosuccinate lyase PurB C-terminal" evidence="9">
    <location>
        <begin position="318"/>
        <end position="439"/>
    </location>
</feature>
<reference evidence="11" key="1">
    <citation type="submission" date="2017-09" db="EMBL/GenBank/DDBJ databases">
        <title>The Reconstruction of 2,631 Draft Metagenome-Assembled Genomes from the Global Oceans.</title>
        <authorList>
            <person name="Tully B.J."/>
            <person name="Graham E.D."/>
            <person name="Heidelberg J.F."/>
        </authorList>
    </citation>
    <scope>NUCLEOTIDE SEQUENCE [LARGE SCALE GENOMIC DNA]</scope>
</reference>
<dbReference type="PRINTS" id="PR00149">
    <property type="entry name" value="FUMRATELYASE"/>
</dbReference>
<dbReference type="SUPFAM" id="SSF48557">
    <property type="entry name" value="L-aspartase-like"/>
    <property type="match status" value="1"/>
</dbReference>
<dbReference type="GO" id="GO:0005829">
    <property type="term" value="C:cytosol"/>
    <property type="evidence" value="ECO:0007669"/>
    <property type="project" value="TreeGrafter"/>
</dbReference>
<dbReference type="GO" id="GO:0006188">
    <property type="term" value="P:IMP biosynthetic process"/>
    <property type="evidence" value="ECO:0007669"/>
    <property type="project" value="InterPro"/>
</dbReference>
<dbReference type="InterPro" id="IPR022761">
    <property type="entry name" value="Fumarate_lyase_N"/>
</dbReference>
<dbReference type="Gene3D" id="1.10.40.30">
    <property type="entry name" value="Fumarase/aspartase (C-terminal domain)"/>
    <property type="match status" value="1"/>
</dbReference>
<comment type="caution">
    <text evidence="10">The sequence shown here is derived from an EMBL/GenBank/DDBJ whole genome shotgun (WGS) entry which is preliminary data.</text>
</comment>
<comment type="catalytic activity">
    <reaction evidence="5">
        <text>(2S)-2-[5-amino-1-(5-phospho-beta-D-ribosyl)imidazole-4-carboxamido]succinate = 5-amino-1-(5-phospho-beta-D-ribosyl)imidazole-4-carboxamide + fumarate</text>
        <dbReference type="Rhea" id="RHEA:23920"/>
        <dbReference type="ChEBI" id="CHEBI:29806"/>
        <dbReference type="ChEBI" id="CHEBI:58443"/>
        <dbReference type="ChEBI" id="CHEBI:58475"/>
        <dbReference type="EC" id="4.3.2.2"/>
    </reaction>
    <physiologicalReaction direction="left-to-right" evidence="5">
        <dbReference type="Rhea" id="RHEA:23921"/>
    </physiologicalReaction>
</comment>
<dbReference type="AlphaFoldDB" id="A0A2D6LNV3"/>
<dbReference type="InterPro" id="IPR013539">
    <property type="entry name" value="PurB_C"/>
</dbReference>
<keyword evidence="3" id="KW-0658">Purine biosynthesis</keyword>
<evidence type="ECO:0000313" key="11">
    <source>
        <dbReference type="Proteomes" id="UP000226712"/>
    </source>
</evidence>
<comment type="pathway">
    <text evidence="2">Purine metabolism; AMP biosynthesis via de novo pathway; AMP from IMP: step 2/2.</text>
</comment>
<organism evidence="10 11">
    <name type="scientific">Candidatus Iainarchaeum sp</name>
    <dbReference type="NCBI Taxonomy" id="3101447"/>
    <lineage>
        <taxon>Archaea</taxon>
        <taxon>Candidatus Iainarchaeota</taxon>
        <taxon>Candidatus Iainarchaeia</taxon>
        <taxon>Candidatus Iainarchaeales</taxon>
        <taxon>Candidatus Iainarchaeaceae</taxon>
        <taxon>Candidatus Iainarchaeum</taxon>
    </lineage>
</organism>
<evidence type="ECO:0000256" key="6">
    <source>
        <dbReference type="ARBA" id="ARBA00025012"/>
    </source>
</evidence>
<dbReference type="PANTHER" id="PTHR43172">
    <property type="entry name" value="ADENYLOSUCCINATE LYASE"/>
    <property type="match status" value="1"/>
</dbReference>
<accession>A0A2D6LNV3</accession>
<evidence type="ECO:0000256" key="1">
    <source>
        <dbReference type="ARBA" id="ARBA00004706"/>
    </source>
</evidence>
<proteinExistence type="predicted"/>
<dbReference type="InterPro" id="IPR000362">
    <property type="entry name" value="Fumarate_lyase_fam"/>
</dbReference>
<gene>
    <name evidence="10" type="ORF">CL944_00115</name>
</gene>